<dbReference type="EMBL" id="ML978135">
    <property type="protein sequence ID" value="KAF2094192.1"/>
    <property type="molecule type" value="Genomic_DNA"/>
</dbReference>
<evidence type="ECO:0008006" key="4">
    <source>
        <dbReference type="Google" id="ProtNLM"/>
    </source>
</evidence>
<keyword evidence="3" id="KW-1185">Reference proteome</keyword>
<evidence type="ECO:0000256" key="1">
    <source>
        <dbReference type="ARBA" id="ARBA00022679"/>
    </source>
</evidence>
<protein>
    <recommendedName>
        <fullName evidence="4">Trichothecene 3-O-acetyltransferase</fullName>
    </recommendedName>
</protein>
<dbReference type="OrthoDB" id="1862401at2759"/>
<proteinExistence type="predicted"/>
<dbReference type="PANTHER" id="PTHR31896:SF64">
    <property type="entry name" value="TRICHOTHECENE 3-O-ACETYLTRANSFERASE"/>
    <property type="match status" value="1"/>
</dbReference>
<sequence>MDVSAAPSLTILERGGVKVFLRFLLPFSLPPDHDKGEVISILRSSFEATAARIPLIACDAVPDLSAPQRESYKLVKSSLRDFEVQDLSQPGQYHMSYDELKQRRFPCSAFDAKTFCIDNTWCPPGTSFPMVLARITFIPGGLIMSWSCQHIIGDASSWSKVLEIWAEECRKAQGLPTNNPAELPDTLFEGRERFMAPHNPDGLLKGKIEDHPEWTLFDFTPTELPPAVLDPNHSAEVFHFSKSALQELKRNADPTNAQLPHEDVTWISTNDALSALLWRTVISCQFPLSSLAVDEDFDTHFTLALNGRSRVDPPLHPDTFGSYSSYAMASMSIRRLLTCPLADVAIVIRRSHQTLTKTFYDDTMVMFNNLPDLGRIQPTAHLDMPGKRVTESSWSGVKVYELDWGNKLGRIDALRVPDIGLANGLQIALPPLPAEMGGGLEVVVGLMDDCKHRLNDEREWNMYAKGW</sequence>
<name>A0A9P4I6Q8_9PEZI</name>
<dbReference type="InterPro" id="IPR051283">
    <property type="entry name" value="Sec_Metabolite_Acyltrans"/>
</dbReference>
<dbReference type="GO" id="GO:0016740">
    <property type="term" value="F:transferase activity"/>
    <property type="evidence" value="ECO:0007669"/>
    <property type="project" value="UniProtKB-KW"/>
</dbReference>
<gene>
    <name evidence="2" type="ORF">NA57DRAFT_60826</name>
</gene>
<dbReference type="Gene3D" id="3.30.559.10">
    <property type="entry name" value="Chloramphenicol acetyltransferase-like domain"/>
    <property type="match status" value="2"/>
</dbReference>
<dbReference type="InterPro" id="IPR023213">
    <property type="entry name" value="CAT-like_dom_sf"/>
</dbReference>
<accession>A0A9P4I6Q8</accession>
<evidence type="ECO:0000313" key="3">
    <source>
        <dbReference type="Proteomes" id="UP000799772"/>
    </source>
</evidence>
<evidence type="ECO:0000313" key="2">
    <source>
        <dbReference type="EMBL" id="KAF2094192.1"/>
    </source>
</evidence>
<dbReference type="PANTHER" id="PTHR31896">
    <property type="entry name" value="FAMILY REGULATORY PROTEIN, PUTATIVE (AFU_ORTHOLOGUE AFUA_3G14730)-RELATED"/>
    <property type="match status" value="1"/>
</dbReference>
<organism evidence="2 3">
    <name type="scientific">Rhizodiscina lignyota</name>
    <dbReference type="NCBI Taxonomy" id="1504668"/>
    <lineage>
        <taxon>Eukaryota</taxon>
        <taxon>Fungi</taxon>
        <taxon>Dikarya</taxon>
        <taxon>Ascomycota</taxon>
        <taxon>Pezizomycotina</taxon>
        <taxon>Dothideomycetes</taxon>
        <taxon>Pleosporomycetidae</taxon>
        <taxon>Aulographales</taxon>
        <taxon>Rhizodiscinaceae</taxon>
        <taxon>Rhizodiscina</taxon>
    </lineage>
</organism>
<keyword evidence="1" id="KW-0808">Transferase</keyword>
<comment type="caution">
    <text evidence="2">The sequence shown here is derived from an EMBL/GenBank/DDBJ whole genome shotgun (WGS) entry which is preliminary data.</text>
</comment>
<dbReference type="Proteomes" id="UP000799772">
    <property type="component" value="Unassembled WGS sequence"/>
</dbReference>
<reference evidence="2" key="1">
    <citation type="journal article" date="2020" name="Stud. Mycol.">
        <title>101 Dothideomycetes genomes: a test case for predicting lifestyles and emergence of pathogens.</title>
        <authorList>
            <person name="Haridas S."/>
            <person name="Albert R."/>
            <person name="Binder M."/>
            <person name="Bloem J."/>
            <person name="Labutti K."/>
            <person name="Salamov A."/>
            <person name="Andreopoulos B."/>
            <person name="Baker S."/>
            <person name="Barry K."/>
            <person name="Bills G."/>
            <person name="Bluhm B."/>
            <person name="Cannon C."/>
            <person name="Castanera R."/>
            <person name="Culley D."/>
            <person name="Daum C."/>
            <person name="Ezra D."/>
            <person name="Gonzalez J."/>
            <person name="Henrissat B."/>
            <person name="Kuo A."/>
            <person name="Liang C."/>
            <person name="Lipzen A."/>
            <person name="Lutzoni F."/>
            <person name="Magnuson J."/>
            <person name="Mondo S."/>
            <person name="Nolan M."/>
            <person name="Ohm R."/>
            <person name="Pangilinan J."/>
            <person name="Park H.-J."/>
            <person name="Ramirez L."/>
            <person name="Alfaro M."/>
            <person name="Sun H."/>
            <person name="Tritt A."/>
            <person name="Yoshinaga Y."/>
            <person name="Zwiers L.-H."/>
            <person name="Turgeon B."/>
            <person name="Goodwin S."/>
            <person name="Spatafora J."/>
            <person name="Crous P."/>
            <person name="Grigoriev I."/>
        </authorList>
    </citation>
    <scope>NUCLEOTIDE SEQUENCE</scope>
    <source>
        <strain evidence="2">CBS 133067</strain>
    </source>
</reference>
<dbReference type="Pfam" id="PF02458">
    <property type="entry name" value="Transferase"/>
    <property type="match status" value="1"/>
</dbReference>
<dbReference type="AlphaFoldDB" id="A0A9P4I6Q8"/>